<dbReference type="Proteomes" id="UP000601990">
    <property type="component" value="Unassembled WGS sequence"/>
</dbReference>
<feature type="transmembrane region" description="Helical" evidence="2">
    <location>
        <begin position="265"/>
        <end position="286"/>
    </location>
</feature>
<sequence>MLIAPSSMTVTSGITAQAALPEHPGNRVERGFVNTQAIVFAAKCLDGLAAGWRESRLLNVSVLRALLLLTQRHPERAEGGFDALEIAEAVGAVIGRNWVKGDIWEDTAGKVRDHWGNLVTKTWPTKEEGVRQRFLQLGLDVAPELSRDEGGGQGNPTRYCFRLVPLPKVSDGEEQDENPGPLAEPAPRPSGSVSSGDEGVSYICEDVEDASWLARSFAQGFLLSGWRRHALRSVFIAGILVVFLAVLIVPLTMVTKRSVSESANALIGAGVFGYIFWSTLGTLLMLHRWRIALAPWWMQSVDDDRLVEWRCPPRHPEKSIKAVRYTATCPLCGGKVVARSGGLKHVWSLIGRCEEAPAAHVFSFDHVRREGLPLMRSMTSETRQPRS</sequence>
<evidence type="ECO:0000256" key="2">
    <source>
        <dbReference type="SAM" id="Phobius"/>
    </source>
</evidence>
<feature type="transmembrane region" description="Helical" evidence="2">
    <location>
        <begin position="234"/>
        <end position="253"/>
    </location>
</feature>
<proteinExistence type="predicted"/>
<organism evidence="3 4">
    <name type="scientific">Aromatoleum buckelii</name>
    <dbReference type="NCBI Taxonomy" id="200254"/>
    <lineage>
        <taxon>Bacteria</taxon>
        <taxon>Pseudomonadati</taxon>
        <taxon>Pseudomonadota</taxon>
        <taxon>Betaproteobacteria</taxon>
        <taxon>Rhodocyclales</taxon>
        <taxon>Rhodocyclaceae</taxon>
        <taxon>Aromatoleum</taxon>
    </lineage>
</organism>
<accession>A0ABX1N3P8</accession>
<keyword evidence="2" id="KW-1133">Transmembrane helix</keyword>
<evidence type="ECO:0000313" key="3">
    <source>
        <dbReference type="EMBL" id="NMF93885.1"/>
    </source>
</evidence>
<evidence type="ECO:0000256" key="1">
    <source>
        <dbReference type="SAM" id="MobiDB-lite"/>
    </source>
</evidence>
<keyword evidence="4" id="KW-1185">Reference proteome</keyword>
<name>A0ABX1N3P8_9RHOO</name>
<feature type="region of interest" description="Disordered" evidence="1">
    <location>
        <begin position="170"/>
        <end position="197"/>
    </location>
</feature>
<dbReference type="EMBL" id="WTVH01000020">
    <property type="protein sequence ID" value="NMF93885.1"/>
    <property type="molecule type" value="Genomic_DNA"/>
</dbReference>
<gene>
    <name evidence="3" type="ORF">GO608_11155</name>
</gene>
<protein>
    <submittedName>
        <fullName evidence="3">Uncharacterized protein</fullName>
    </submittedName>
</protein>
<dbReference type="RefSeq" id="WP_211159449.1">
    <property type="nucleotide sequence ID" value="NZ_WTVH02000007.1"/>
</dbReference>
<keyword evidence="2" id="KW-0812">Transmembrane</keyword>
<reference evidence="3" key="1">
    <citation type="submission" date="2019-12" db="EMBL/GenBank/DDBJ databases">
        <title>Comparative genomics gives insights into the taxonomy of the Azoarcus-Aromatoleum group and reveals separate origins of nif in the plant-associated Azoarcus and non-plant-associated Aromatoleum sub-groups.</title>
        <authorList>
            <person name="Lafos M."/>
            <person name="Maluk M."/>
            <person name="Batista M."/>
            <person name="Junghare M."/>
            <person name="Carmona M."/>
            <person name="Faoro H."/>
            <person name="Cruz L.M."/>
            <person name="Battistoni F."/>
            <person name="De Souza E."/>
            <person name="Pedrosa F."/>
            <person name="Chen W.-M."/>
            <person name="Poole P.S."/>
            <person name="Dixon R.A."/>
            <person name="James E.K."/>
        </authorList>
    </citation>
    <scope>NUCLEOTIDE SEQUENCE</scope>
    <source>
        <strain evidence="3">U120</strain>
    </source>
</reference>
<evidence type="ECO:0000313" key="4">
    <source>
        <dbReference type="Proteomes" id="UP000601990"/>
    </source>
</evidence>
<keyword evidence="2" id="KW-0472">Membrane</keyword>
<comment type="caution">
    <text evidence="3">The sequence shown here is derived from an EMBL/GenBank/DDBJ whole genome shotgun (WGS) entry which is preliminary data.</text>
</comment>